<protein>
    <submittedName>
        <fullName evidence="1">Uncharacterized protein</fullName>
    </submittedName>
</protein>
<accession>A0A9Q3DI66</accession>
<evidence type="ECO:0000313" key="1">
    <source>
        <dbReference type="EMBL" id="MBW0501208.1"/>
    </source>
</evidence>
<proteinExistence type="predicted"/>
<reference evidence="1" key="1">
    <citation type="submission" date="2021-03" db="EMBL/GenBank/DDBJ databases">
        <title>Draft genome sequence of rust myrtle Austropuccinia psidii MF-1, a brazilian biotype.</title>
        <authorList>
            <person name="Quecine M.C."/>
            <person name="Pachon D.M.R."/>
            <person name="Bonatelli M.L."/>
            <person name="Correr F.H."/>
            <person name="Franceschini L.M."/>
            <person name="Leite T.F."/>
            <person name="Margarido G.R.A."/>
            <person name="Almeida C.A."/>
            <person name="Ferrarezi J.A."/>
            <person name="Labate C.A."/>
        </authorList>
    </citation>
    <scope>NUCLEOTIDE SEQUENCE</scope>
    <source>
        <strain evidence="1">MF-1</strain>
    </source>
</reference>
<dbReference type="Proteomes" id="UP000765509">
    <property type="component" value="Unassembled WGS sequence"/>
</dbReference>
<comment type="caution">
    <text evidence="1">The sequence shown here is derived from an EMBL/GenBank/DDBJ whole genome shotgun (WGS) entry which is preliminary data.</text>
</comment>
<evidence type="ECO:0000313" key="2">
    <source>
        <dbReference type="Proteomes" id="UP000765509"/>
    </source>
</evidence>
<keyword evidence="2" id="KW-1185">Reference proteome</keyword>
<dbReference type="AlphaFoldDB" id="A0A9Q3DI66"/>
<organism evidence="1 2">
    <name type="scientific">Austropuccinia psidii MF-1</name>
    <dbReference type="NCBI Taxonomy" id="1389203"/>
    <lineage>
        <taxon>Eukaryota</taxon>
        <taxon>Fungi</taxon>
        <taxon>Dikarya</taxon>
        <taxon>Basidiomycota</taxon>
        <taxon>Pucciniomycotina</taxon>
        <taxon>Pucciniomycetes</taxon>
        <taxon>Pucciniales</taxon>
        <taxon>Sphaerophragmiaceae</taxon>
        <taxon>Austropuccinia</taxon>
    </lineage>
</organism>
<sequence length="153" mass="17271">MPSEPLWWQMEFCPYPLFMDINGPQGISCIIGHLCQFSIPPSPSQYLNSGPGVHLSFQGPLAPLNLSRKFGPPPLIDGFWAIYSPHGLYSLQKVVQGGGPSSLNARWVPNHKWAHLILFWPKDQRTQDTKNGHIPQYLIHGLWRSPEATSQFQ</sequence>
<gene>
    <name evidence="1" type="ORF">O181_040923</name>
</gene>
<name>A0A9Q3DI66_9BASI</name>
<dbReference type="EMBL" id="AVOT02016202">
    <property type="protein sequence ID" value="MBW0501208.1"/>
    <property type="molecule type" value="Genomic_DNA"/>
</dbReference>